<dbReference type="SUPFAM" id="SSF55811">
    <property type="entry name" value="Nudix"/>
    <property type="match status" value="1"/>
</dbReference>
<sequence length="141" mass="15344">MNGLATAVPLTTRIAVHVLGVDPDRRVLLDRARPPLEPVWGLPGALVEPGEDPVVRARQLVSDAGALTATRVEVIDLESLVEDGLHVVHMVFECGAEPSLFPTDAGSTALWWTLPEIVGLRLSARTRKALASRWAWIWPDT</sequence>
<name>A0A1H0UH43_9MICO</name>
<dbReference type="InterPro" id="IPR000086">
    <property type="entry name" value="NUDIX_hydrolase_dom"/>
</dbReference>
<proteinExistence type="predicted"/>
<dbReference type="Pfam" id="PF00293">
    <property type="entry name" value="NUDIX"/>
    <property type="match status" value="1"/>
</dbReference>
<organism evidence="2 3">
    <name type="scientific">Pedococcus dokdonensis</name>
    <dbReference type="NCBI Taxonomy" id="443156"/>
    <lineage>
        <taxon>Bacteria</taxon>
        <taxon>Bacillati</taxon>
        <taxon>Actinomycetota</taxon>
        <taxon>Actinomycetes</taxon>
        <taxon>Micrococcales</taxon>
        <taxon>Intrasporangiaceae</taxon>
        <taxon>Pedococcus</taxon>
    </lineage>
</organism>
<feature type="domain" description="Nudix hydrolase" evidence="1">
    <location>
        <begin position="11"/>
        <end position="136"/>
    </location>
</feature>
<protein>
    <submittedName>
        <fullName evidence="2">ADP-ribose pyrophosphatase YjhB, NUDIX family</fullName>
    </submittedName>
</protein>
<dbReference type="Proteomes" id="UP000199077">
    <property type="component" value="Chromosome I"/>
</dbReference>
<dbReference type="Gene3D" id="3.90.79.10">
    <property type="entry name" value="Nucleoside Triphosphate Pyrophosphohydrolase"/>
    <property type="match status" value="1"/>
</dbReference>
<keyword evidence="3" id="KW-1185">Reference proteome</keyword>
<dbReference type="AlphaFoldDB" id="A0A1H0UH43"/>
<dbReference type="InterPro" id="IPR015797">
    <property type="entry name" value="NUDIX_hydrolase-like_dom_sf"/>
</dbReference>
<dbReference type="EMBL" id="LT629711">
    <property type="protein sequence ID" value="SDP65499.1"/>
    <property type="molecule type" value="Genomic_DNA"/>
</dbReference>
<evidence type="ECO:0000313" key="2">
    <source>
        <dbReference type="EMBL" id="SDP65499.1"/>
    </source>
</evidence>
<evidence type="ECO:0000259" key="1">
    <source>
        <dbReference type="PROSITE" id="PS51462"/>
    </source>
</evidence>
<reference evidence="3" key="1">
    <citation type="submission" date="2016-10" db="EMBL/GenBank/DDBJ databases">
        <authorList>
            <person name="Varghese N."/>
            <person name="Submissions S."/>
        </authorList>
    </citation>
    <scope>NUCLEOTIDE SEQUENCE [LARGE SCALE GENOMIC DNA]</scope>
    <source>
        <strain evidence="3">DSM 22329</strain>
    </source>
</reference>
<accession>A0A1H0UH43</accession>
<dbReference type="PROSITE" id="PS51462">
    <property type="entry name" value="NUDIX"/>
    <property type="match status" value="1"/>
</dbReference>
<gene>
    <name evidence="2" type="ORF">SAMN04489867_3322</name>
</gene>
<evidence type="ECO:0000313" key="3">
    <source>
        <dbReference type="Proteomes" id="UP000199077"/>
    </source>
</evidence>
<dbReference type="STRING" id="443156.SAMN04489867_3322"/>